<sequence length="748" mass="82934">MDFEGALVAPMDWQVMHDRLMNPQGSHNEVLCAGGVNVLRCNPLQSMTPSVRINVQKVEAMMMNLWGHGKIVPLLEPVDFVAKQLVNGKMPERIRDDADEPELELWRKILLSTQARCVRASSWDERYFWSVNSRRRTADIAKTVTHLASQICQDIWLFKRRKESLLNKTLTNAEVAGLYLQFMPDTETDEEPRSDEGNIQRACQVYERVLSNKVIASVIAWSDTTHGSEGPFNSIGKLVEISAKLKKIPTLEYFFTSMKLALQQDQLEVGELSTKKLRGGGGHGGKIGLLDVVITKKAMRDFLLSRWLDVQNNISPEHKALLKKTFDTAENYEANYIATSKLIELLESVGYKFDSSEIPAVKTGIKAGKTGQEILEEYQPYKQLLADIVAAAVPGVALQDGDEDSTAQSSQGAAAVASSTKTEQLHQCTTMHEEGIALGSVSDGWLAMADRIIAKNVVLVVEKGLTQTQLQNAMSKYAISKIRGQNGNNVVIYFDSNNFGEAITAPHIRRPPLQSTVVAKMWKALKAIREDPGSPGLLPPGDILVLLDGCRKTDVTVVNLFGMGKDRRTADRGRKERDGKTLSRQITVAFDEKSVVGRKFRKKHKNDFLSCSQRALLFWNGSTTSASAVVATLRFAASAQRIPAKTHKFFPEATNMSDVLGPFSLEAYQNLPKLRMKDKKEFWGLRRRAVGGRTEGANEDSDDDDNEPDEEVPMLELPKVGRACLTTLCSVSISSSYPALWARASCTP</sequence>
<proteinExistence type="predicted"/>
<feature type="compositionally biased region" description="Low complexity" evidence="1">
    <location>
        <begin position="406"/>
        <end position="419"/>
    </location>
</feature>
<evidence type="ECO:0000256" key="1">
    <source>
        <dbReference type="SAM" id="MobiDB-lite"/>
    </source>
</evidence>
<protein>
    <submittedName>
        <fullName evidence="2">Uncharacterized protein</fullName>
    </submittedName>
</protein>
<comment type="caution">
    <text evidence="2">The sequence shown here is derived from an EMBL/GenBank/DDBJ whole genome shotgun (WGS) entry which is preliminary data.</text>
</comment>
<keyword evidence="3" id="KW-1185">Reference proteome</keyword>
<feature type="region of interest" description="Disordered" evidence="1">
    <location>
        <begin position="400"/>
        <end position="419"/>
    </location>
</feature>
<gene>
    <name evidence="2" type="ORF">EVOR1521_LOCUS8773</name>
</gene>
<dbReference type="Proteomes" id="UP001178507">
    <property type="component" value="Unassembled WGS sequence"/>
</dbReference>
<accession>A0AA36I4T6</accession>
<evidence type="ECO:0000313" key="3">
    <source>
        <dbReference type="Proteomes" id="UP001178507"/>
    </source>
</evidence>
<dbReference type="AlphaFoldDB" id="A0AA36I4T6"/>
<dbReference type="EMBL" id="CAUJNA010000767">
    <property type="protein sequence ID" value="CAJ1380960.1"/>
    <property type="molecule type" value="Genomic_DNA"/>
</dbReference>
<evidence type="ECO:0000313" key="2">
    <source>
        <dbReference type="EMBL" id="CAJ1380960.1"/>
    </source>
</evidence>
<reference evidence="2" key="1">
    <citation type="submission" date="2023-08" db="EMBL/GenBank/DDBJ databases">
        <authorList>
            <person name="Chen Y."/>
            <person name="Shah S."/>
            <person name="Dougan E. K."/>
            <person name="Thang M."/>
            <person name="Chan C."/>
        </authorList>
    </citation>
    <scope>NUCLEOTIDE SEQUENCE</scope>
</reference>
<name>A0AA36I4T6_9DINO</name>
<organism evidence="2 3">
    <name type="scientific">Effrenium voratum</name>
    <dbReference type="NCBI Taxonomy" id="2562239"/>
    <lineage>
        <taxon>Eukaryota</taxon>
        <taxon>Sar</taxon>
        <taxon>Alveolata</taxon>
        <taxon>Dinophyceae</taxon>
        <taxon>Suessiales</taxon>
        <taxon>Symbiodiniaceae</taxon>
        <taxon>Effrenium</taxon>
    </lineage>
</organism>